<evidence type="ECO:0000313" key="3">
    <source>
        <dbReference type="EMBL" id="WPR90363.1"/>
    </source>
</evidence>
<evidence type="ECO:0000259" key="2">
    <source>
        <dbReference type="Pfam" id="PF01522"/>
    </source>
</evidence>
<feature type="domain" description="NodB homology" evidence="2">
    <location>
        <begin position="214"/>
        <end position="330"/>
    </location>
</feature>
<dbReference type="EMBL" id="CP139368">
    <property type="protein sequence ID" value="WPR90363.1"/>
    <property type="molecule type" value="Genomic_DNA"/>
</dbReference>
<dbReference type="InterPro" id="IPR011330">
    <property type="entry name" value="Glyco_hydro/deAcase_b/a-brl"/>
</dbReference>
<proteinExistence type="predicted"/>
<dbReference type="PANTHER" id="PTHR34216">
    <property type="match status" value="1"/>
</dbReference>
<keyword evidence="1" id="KW-0732">Signal</keyword>
<name>A0ABZ0SRC6_9MICO</name>
<accession>A0ABZ0SRC6</accession>
<sequence>MPSSSRRPARPLAWMIVGAACLVVGTLIVTGVSAAAGRTSPAATHVSAAPIAHVPRATSGRIAAPGQCTLHYVGPDIRVAPGQQLIGTLYDRLPIPQRSGEVFAGWYRTAAGAASIDQLDRVNGGQVVACPSGSQTLYGGWMTSAAVAAEKVGVPILMYHQFTQNPAGQSGPLKANYDYIGAFQENIAYLSQKRFYFPTWDELNAFIDGKLYLPHRSVIVTDDDADPTWETMGVPIVTKYKVLTTSFVITRYRQAPSPSVYVLQRSHTNDMHSAGANGKGKMVNFTVPQIVADLNTSVQILGGARAVLAYPFGHFDATAEEGLREAGFELAVTTEHGYVHAGAAKLELPRMRVSYGMSQQQFVDIVG</sequence>
<dbReference type="PANTHER" id="PTHR34216:SF7">
    <property type="entry name" value="POLY-BETA-1,6-N-ACETYL-D-GLUCOSAMINE N-DEACETYLASE"/>
    <property type="match status" value="1"/>
</dbReference>
<reference evidence="3 4" key="1">
    <citation type="submission" date="2023-11" db="EMBL/GenBank/DDBJ databases">
        <title>Genome sequence of Microbacterium rhizosphaerae KACC 19337.</title>
        <authorList>
            <person name="Choi H."/>
            <person name="Kim S."/>
            <person name="Kim Y."/>
            <person name="Kwon S.-W."/>
            <person name="Heo J."/>
        </authorList>
    </citation>
    <scope>NUCLEOTIDE SEQUENCE [LARGE SCALE GENOMIC DNA]</scope>
    <source>
        <strain evidence="3 4">KACC 19337</strain>
    </source>
</reference>
<evidence type="ECO:0000313" key="4">
    <source>
        <dbReference type="Proteomes" id="UP001323798"/>
    </source>
</evidence>
<dbReference type="InterPro" id="IPR002509">
    <property type="entry name" value="NODB_dom"/>
</dbReference>
<evidence type="ECO:0000256" key="1">
    <source>
        <dbReference type="ARBA" id="ARBA00022729"/>
    </source>
</evidence>
<dbReference type="PROSITE" id="PS51257">
    <property type="entry name" value="PROKAR_LIPOPROTEIN"/>
    <property type="match status" value="1"/>
</dbReference>
<dbReference type="Pfam" id="PF01522">
    <property type="entry name" value="Polysacc_deac_1"/>
    <property type="match status" value="1"/>
</dbReference>
<dbReference type="Proteomes" id="UP001323798">
    <property type="component" value="Chromosome"/>
</dbReference>
<protein>
    <submittedName>
        <fullName evidence="3">Polysaccharide deacetylase family protein</fullName>
    </submittedName>
</protein>
<dbReference type="RefSeq" id="WP_320943075.1">
    <property type="nucleotide sequence ID" value="NZ_BAABEU010000011.1"/>
</dbReference>
<organism evidence="3 4">
    <name type="scientific">Microbacterium rhizosphaerae</name>
    <dbReference type="NCBI Taxonomy" id="1678237"/>
    <lineage>
        <taxon>Bacteria</taxon>
        <taxon>Bacillati</taxon>
        <taxon>Actinomycetota</taxon>
        <taxon>Actinomycetes</taxon>
        <taxon>Micrococcales</taxon>
        <taxon>Microbacteriaceae</taxon>
        <taxon>Microbacterium</taxon>
    </lineage>
</organism>
<dbReference type="Gene3D" id="3.20.20.370">
    <property type="entry name" value="Glycoside hydrolase/deacetylase"/>
    <property type="match status" value="1"/>
</dbReference>
<keyword evidence="4" id="KW-1185">Reference proteome</keyword>
<gene>
    <name evidence="3" type="ORF">SM116_03475</name>
</gene>
<dbReference type="SUPFAM" id="SSF88713">
    <property type="entry name" value="Glycoside hydrolase/deacetylase"/>
    <property type="match status" value="1"/>
</dbReference>
<dbReference type="InterPro" id="IPR051398">
    <property type="entry name" value="Polysacch_Deacetylase"/>
</dbReference>